<feature type="domain" description="Immunity MXAN-0049 protein" evidence="1">
    <location>
        <begin position="14"/>
        <end position="211"/>
    </location>
</feature>
<reference evidence="2" key="2">
    <citation type="journal article" date="2020" name="Front. Microbiol.">
        <title>Genetic Variants of the DSF Quorum Sensing System in Stenotrophomonas maltophilia Influence Virulence and Resistance Phenotypes Among Genotypically Diverse Clinical Isolates.</title>
        <authorList>
            <person name="Yero D."/>
            <person name="Huedo P."/>
            <person name="Conchillo-Sole O."/>
            <person name="Martinez-Servat S."/>
            <person name="Mamat U."/>
            <person name="Coves X."/>
            <person name="Llanas F."/>
            <person name="Roca I."/>
            <person name="Vila J."/>
            <person name="Schaible U.E."/>
            <person name="Daura X."/>
            <person name="Gibert I."/>
        </authorList>
    </citation>
    <scope>NUCLEOTIDE SEQUENCE</scope>
    <source>
        <strain evidence="2">OG156</strain>
    </source>
</reference>
<proteinExistence type="predicted"/>
<dbReference type="RefSeq" id="WP_049428636.1">
    <property type="nucleotide sequence ID" value="NZ_CP154630.1"/>
</dbReference>
<accession>A0A2J0SRN6</accession>
<dbReference type="Proteomes" id="UP000822271">
    <property type="component" value="Unassembled WGS sequence"/>
</dbReference>
<organism evidence="2 3">
    <name type="scientific">Stenotrophomonas maltophilia</name>
    <name type="common">Pseudomonas maltophilia</name>
    <name type="synonym">Xanthomonas maltophilia</name>
    <dbReference type="NCBI Taxonomy" id="40324"/>
    <lineage>
        <taxon>Bacteria</taxon>
        <taxon>Pseudomonadati</taxon>
        <taxon>Pseudomonadota</taxon>
        <taxon>Gammaproteobacteria</taxon>
        <taxon>Lysobacterales</taxon>
        <taxon>Lysobacteraceae</taxon>
        <taxon>Stenotrophomonas</taxon>
        <taxon>Stenotrophomonas maltophilia group</taxon>
    </lineage>
</organism>
<evidence type="ECO:0000259" key="1">
    <source>
        <dbReference type="Pfam" id="PF07791"/>
    </source>
</evidence>
<dbReference type="AlphaFoldDB" id="A0A2J0SRN6"/>
<evidence type="ECO:0000313" key="3">
    <source>
        <dbReference type="Proteomes" id="UP000822271"/>
    </source>
</evidence>
<dbReference type="EMBL" id="RAUE01000001">
    <property type="protein sequence ID" value="MBA0309459.1"/>
    <property type="molecule type" value="Genomic_DNA"/>
</dbReference>
<reference evidence="2" key="1">
    <citation type="submission" date="2018-09" db="EMBL/GenBank/DDBJ databases">
        <authorList>
            <person name="Groschel M."/>
            <person name="Kohl T."/>
            <person name="Conchillo-Sole O."/>
            <person name="Mamat U."/>
            <person name="Yero D."/>
            <person name="Niemann S."/>
            <person name="Daura X."/>
            <person name="Gibert I."/>
        </authorList>
    </citation>
    <scope>NUCLEOTIDE SEQUENCE</scope>
    <source>
        <strain evidence="2">OG156</strain>
    </source>
</reference>
<comment type="caution">
    <text evidence="2">The sequence shown here is derived from an EMBL/GenBank/DDBJ whole genome shotgun (WGS) entry which is preliminary data.</text>
</comment>
<sequence length="212" mass="23179">MDSVSTRHPRKGEFFLLEPGAISGPACGVVFENLDRLLSPPRMILLPEDGGVASLREPPRLVLRLSEGPPPRDLESGFSGYWLVSERLHDVMVSVDPHAFAFAEADYRLEDGSPGDRHFLCTVVQVIDALDEGASKLFIDTTEEFINGKFYDLGGGASVTFDRERLGQVHVFRTPFSGSVFCDRVFRDAMAAAGIDTDSDADGVWLTDAADI</sequence>
<name>A0A2J0SRN6_STEMA</name>
<dbReference type="OrthoDB" id="8652351at2"/>
<protein>
    <submittedName>
        <fullName evidence="2">DUF1629 domain-containing protein</fullName>
    </submittedName>
</protein>
<dbReference type="Pfam" id="PF07791">
    <property type="entry name" value="Imm11"/>
    <property type="match status" value="1"/>
</dbReference>
<dbReference type="InterPro" id="IPR012433">
    <property type="entry name" value="Imm11"/>
</dbReference>
<gene>
    <name evidence="2" type="ORF">D7Y33_00230</name>
</gene>
<evidence type="ECO:0000313" key="2">
    <source>
        <dbReference type="EMBL" id="MBA0309459.1"/>
    </source>
</evidence>